<dbReference type="Proteomes" id="UP000554837">
    <property type="component" value="Unassembled WGS sequence"/>
</dbReference>
<evidence type="ECO:0000256" key="3">
    <source>
        <dbReference type="ARBA" id="ARBA00023457"/>
    </source>
</evidence>
<keyword evidence="8" id="KW-0238">DNA-binding</keyword>
<comment type="catalytic activity">
    <reaction evidence="5">
        <text>siroheme + 2 H(+) = 12,18-didecarboxysiroheme + 2 CO2</text>
        <dbReference type="Rhea" id="RHEA:19093"/>
        <dbReference type="ChEBI" id="CHEBI:15378"/>
        <dbReference type="ChEBI" id="CHEBI:16526"/>
        <dbReference type="ChEBI" id="CHEBI:60052"/>
        <dbReference type="ChEBI" id="CHEBI:140497"/>
        <dbReference type="EC" id="4.1.1.111"/>
    </reaction>
</comment>
<evidence type="ECO:0000313" key="8">
    <source>
        <dbReference type="EMBL" id="MBB5204700.1"/>
    </source>
</evidence>
<protein>
    <recommendedName>
        <fullName evidence="4">siroheme decarboxylase</fullName>
        <ecNumber evidence="4">4.1.1.111</ecNumber>
    </recommendedName>
</protein>
<dbReference type="GO" id="GO:0003677">
    <property type="term" value="F:DNA binding"/>
    <property type="evidence" value="ECO:0007669"/>
    <property type="project" value="UniProtKB-KW"/>
</dbReference>
<accession>A0A840S8E0</accession>
<dbReference type="GO" id="GO:0016829">
    <property type="term" value="F:lyase activity"/>
    <property type="evidence" value="ECO:0007669"/>
    <property type="project" value="UniProtKB-KW"/>
</dbReference>
<evidence type="ECO:0000256" key="1">
    <source>
        <dbReference type="ARBA" id="ARBA00023239"/>
    </source>
</evidence>
<dbReference type="PANTHER" id="PTHR43413">
    <property type="entry name" value="TRANSCRIPTIONAL REGULATOR, ASNC FAMILY"/>
    <property type="match status" value="1"/>
</dbReference>
<gene>
    <name evidence="8" type="ORF">HNQ51_002014</name>
</gene>
<reference evidence="8 9" key="1">
    <citation type="submission" date="2020-08" db="EMBL/GenBank/DDBJ databases">
        <title>Genomic Encyclopedia of Type Strains, Phase IV (KMG-IV): sequencing the most valuable type-strain genomes for metagenomic binning, comparative biology and taxonomic classification.</title>
        <authorList>
            <person name="Goeker M."/>
        </authorList>
    </citation>
    <scope>NUCLEOTIDE SEQUENCE [LARGE SCALE GENOMIC DNA]</scope>
    <source>
        <strain evidence="8 9">DSM 23958</strain>
    </source>
</reference>
<evidence type="ECO:0000313" key="9">
    <source>
        <dbReference type="Proteomes" id="UP000554837"/>
    </source>
</evidence>
<keyword evidence="1" id="KW-0456">Lyase</keyword>
<dbReference type="PANTHER" id="PTHR43413:SF1">
    <property type="entry name" value="SIROHEME DECARBOXYLASE NIRL SUBUNIT"/>
    <property type="match status" value="1"/>
</dbReference>
<feature type="domain" description="Siroheme decarboxylase AsnC-like ligand binding" evidence="6">
    <location>
        <begin position="226"/>
        <end position="312"/>
    </location>
</feature>
<dbReference type="Pfam" id="PF17805">
    <property type="entry name" value="AsnC_trans_reg2"/>
    <property type="match status" value="2"/>
</dbReference>
<evidence type="ECO:0000256" key="4">
    <source>
        <dbReference type="ARBA" id="ARBA00023471"/>
    </source>
</evidence>
<dbReference type="EMBL" id="JACHHO010000002">
    <property type="protein sequence ID" value="MBB5204700.1"/>
    <property type="molecule type" value="Genomic_DNA"/>
</dbReference>
<evidence type="ECO:0000259" key="7">
    <source>
        <dbReference type="Pfam" id="PF22451"/>
    </source>
</evidence>
<comment type="pathway">
    <text evidence="2">Porphyrin-containing compound metabolism.</text>
</comment>
<dbReference type="RefSeq" id="WP_138855642.1">
    <property type="nucleotide sequence ID" value="NZ_CP040709.1"/>
</dbReference>
<dbReference type="EC" id="4.1.1.111" evidence="4"/>
<dbReference type="InterPro" id="IPR040523">
    <property type="entry name" value="AsnC_trans_reg2"/>
</dbReference>
<dbReference type="AlphaFoldDB" id="A0A840S8E0"/>
<sequence>MNLSALDQRLLNDWQRDFPLVARPFDALAATLGLSADEVLARLARLQAAGAFSRIGGVWAPGVGGAALLCAYALPPEQLEAAAQRVNALPGVNHNYEREDRYNLWFVITGADAPSLQTQLDTLDAELGLCCLRLPMRRPYRIDLGFDLQQRLAPRGGCSRKAPPVLGRDRALAAWLEDGLPLVHRPYDLAAIRTGRPLASVLNQLQQWQMEGTLKRLGVIVRHHELGFDQNAMAVFDAPDEQVDALGQRLAAQTGVTLAYRRERAADWPYNLYAMVHGRERAEVQAAVDSARHAAGLDGLPHKLLFSRRRFKQQGGRYFSAEAPHG</sequence>
<feature type="domain" description="Siroheme decarboxylase NirL-like HTH" evidence="7">
    <location>
        <begin position="7"/>
        <end position="50"/>
    </location>
</feature>
<dbReference type="InterPro" id="IPR050684">
    <property type="entry name" value="HTH-Siroheme_Decarb"/>
</dbReference>
<evidence type="ECO:0000259" key="6">
    <source>
        <dbReference type="Pfam" id="PF17805"/>
    </source>
</evidence>
<keyword evidence="9" id="KW-1185">Reference proteome</keyword>
<dbReference type="Pfam" id="PF22451">
    <property type="entry name" value="NirdL-like_HTH"/>
    <property type="match status" value="1"/>
</dbReference>
<feature type="domain" description="Siroheme decarboxylase AsnC-like ligand binding" evidence="6">
    <location>
        <begin position="67"/>
        <end position="134"/>
    </location>
</feature>
<evidence type="ECO:0000256" key="5">
    <source>
        <dbReference type="ARBA" id="ARBA00048470"/>
    </source>
</evidence>
<dbReference type="OrthoDB" id="9806536at2"/>
<comment type="similarity">
    <text evidence="3">Belongs to the Ahb/Nir family.</text>
</comment>
<proteinExistence type="inferred from homology"/>
<comment type="caution">
    <text evidence="8">The sequence shown here is derived from an EMBL/GenBank/DDBJ whole genome shotgun (WGS) entry which is preliminary data.</text>
</comment>
<evidence type="ECO:0000256" key="2">
    <source>
        <dbReference type="ARBA" id="ARBA00023444"/>
    </source>
</evidence>
<dbReference type="InterPro" id="IPR053953">
    <property type="entry name" value="NirdL-like_HTH"/>
</dbReference>
<dbReference type="Gene3D" id="3.30.70.3460">
    <property type="match status" value="2"/>
</dbReference>
<name>A0A840S8E0_9BURK</name>
<dbReference type="Gene3D" id="1.10.10.2890">
    <property type="match status" value="1"/>
</dbReference>
<organism evidence="8 9">
    <name type="scientific">Inhella inkyongensis</name>
    <dbReference type="NCBI Taxonomy" id="392593"/>
    <lineage>
        <taxon>Bacteria</taxon>
        <taxon>Pseudomonadati</taxon>
        <taxon>Pseudomonadota</taxon>
        <taxon>Betaproteobacteria</taxon>
        <taxon>Burkholderiales</taxon>
        <taxon>Sphaerotilaceae</taxon>
        <taxon>Inhella</taxon>
    </lineage>
</organism>